<name>A0AAV4LZY8_BABCB</name>
<dbReference type="EMBL" id="BPLF01000004">
    <property type="protein sequence ID" value="GIX65298.1"/>
    <property type="molecule type" value="Genomic_DNA"/>
</dbReference>
<dbReference type="AlphaFoldDB" id="A0AAV4LZY8"/>
<accession>A0AAV4LZY8</accession>
<proteinExistence type="predicted"/>
<comment type="caution">
    <text evidence="1">The sequence shown here is derived from an EMBL/GenBank/DDBJ whole genome shotgun (WGS) entry which is preliminary data.</text>
</comment>
<protein>
    <submittedName>
        <fullName evidence="1">Dystrophin, isoform B</fullName>
    </submittedName>
</protein>
<keyword evidence="2" id="KW-1185">Reference proteome</keyword>
<gene>
    <name evidence="1" type="ORF">BcabD6B2_47330</name>
</gene>
<dbReference type="Proteomes" id="UP001497744">
    <property type="component" value="Unassembled WGS sequence"/>
</dbReference>
<evidence type="ECO:0000313" key="2">
    <source>
        <dbReference type="Proteomes" id="UP001497744"/>
    </source>
</evidence>
<reference evidence="1 2" key="1">
    <citation type="submission" date="2021-06" db="EMBL/GenBank/DDBJ databases">
        <title>Genome sequence of Babesia caballi.</title>
        <authorList>
            <person name="Yamagishi J."/>
            <person name="Kidaka T."/>
            <person name="Ochi A."/>
        </authorList>
    </citation>
    <scope>NUCLEOTIDE SEQUENCE [LARGE SCALE GENOMIC DNA]</scope>
    <source>
        <strain evidence="1">USDA-D6B2</strain>
    </source>
</reference>
<dbReference type="GeneID" id="94196779"/>
<organism evidence="1 2">
    <name type="scientific">Babesia caballi</name>
    <dbReference type="NCBI Taxonomy" id="5871"/>
    <lineage>
        <taxon>Eukaryota</taxon>
        <taxon>Sar</taxon>
        <taxon>Alveolata</taxon>
        <taxon>Apicomplexa</taxon>
        <taxon>Aconoidasida</taxon>
        <taxon>Piroplasmida</taxon>
        <taxon>Babesiidae</taxon>
        <taxon>Babesia</taxon>
    </lineage>
</organism>
<sequence>MTSFRTPEARLQDRQQVRLHGLKLVHEQLAYAHRQLHDVAEHAQGHAFEEGQVQLLEHLRSAVDAAREDGHLVLRVVHQLHQEVEELVPHRLRVDVREVVAVDPPGEVARRLHEIDVCLVDDLVRLHAKHVRPALAYVENVLHGDVLRVELDEATAHVEERGRYLVTVERVENLLEVLHRLVELPPRELGDGPLFEGLELVALPPPQALALIHCIARLLLVAVIPQLRGDGPLGDA</sequence>
<evidence type="ECO:0000313" key="1">
    <source>
        <dbReference type="EMBL" id="GIX65298.1"/>
    </source>
</evidence>
<dbReference type="RefSeq" id="XP_067717367.1">
    <property type="nucleotide sequence ID" value="XM_067861266.1"/>
</dbReference>